<reference evidence="2" key="1">
    <citation type="submission" date="2021-12" db="EMBL/GenBank/DDBJ databases">
        <authorList>
            <person name="King R."/>
        </authorList>
    </citation>
    <scope>NUCLEOTIDE SEQUENCE</scope>
</reference>
<dbReference type="Proteomes" id="UP001153292">
    <property type="component" value="Chromosome 23"/>
</dbReference>
<name>A0ABN8B2N9_CHISP</name>
<protein>
    <recommendedName>
        <fullName evidence="1">Peptidase S1 domain-containing protein</fullName>
    </recommendedName>
</protein>
<organism evidence="2 3">
    <name type="scientific">Chilo suppressalis</name>
    <name type="common">Asiatic rice borer moth</name>
    <dbReference type="NCBI Taxonomy" id="168631"/>
    <lineage>
        <taxon>Eukaryota</taxon>
        <taxon>Metazoa</taxon>
        <taxon>Ecdysozoa</taxon>
        <taxon>Arthropoda</taxon>
        <taxon>Hexapoda</taxon>
        <taxon>Insecta</taxon>
        <taxon>Pterygota</taxon>
        <taxon>Neoptera</taxon>
        <taxon>Endopterygota</taxon>
        <taxon>Lepidoptera</taxon>
        <taxon>Glossata</taxon>
        <taxon>Ditrysia</taxon>
        <taxon>Pyraloidea</taxon>
        <taxon>Crambidae</taxon>
        <taxon>Crambinae</taxon>
        <taxon>Chilo</taxon>
    </lineage>
</organism>
<gene>
    <name evidence="2" type="ORF">CHILSU_LOCUS6576</name>
</gene>
<dbReference type="PANTHER" id="PTHR24260">
    <property type="match status" value="1"/>
</dbReference>
<feature type="domain" description="Peptidase S1" evidence="1">
    <location>
        <begin position="97"/>
        <end position="138"/>
    </location>
</feature>
<proteinExistence type="predicted"/>
<dbReference type="InterPro" id="IPR051333">
    <property type="entry name" value="CLIP_Serine_Protease"/>
</dbReference>
<dbReference type="EMBL" id="OU963916">
    <property type="protein sequence ID" value="CAH0403307.1"/>
    <property type="molecule type" value="Genomic_DNA"/>
</dbReference>
<sequence>MHRLHITPQIRAFQASPNLISSGSPWYYRFRVKVQGPPFEGVPYPTNIIVNTAEHCEKPVSGFLDNYIKGYKGTAEIITTVPDDSCGRRKIQHTELIVNGVPTKPGDWPWHAAIYRLENSKFNYICGGTLLSKIFVVTGTSACNGDSGGGFSVFVPDDSGTTAPDASGAWYLRGIISLSVSRVNVPICDPYQYVIFIDVAKYKGWLDTNMK</sequence>
<dbReference type="SUPFAM" id="SSF50494">
    <property type="entry name" value="Trypsin-like serine proteases"/>
    <property type="match status" value="1"/>
</dbReference>
<keyword evidence="3" id="KW-1185">Reference proteome</keyword>
<accession>A0ABN8B2N9</accession>
<dbReference type="InterPro" id="IPR009003">
    <property type="entry name" value="Peptidase_S1_PA"/>
</dbReference>
<evidence type="ECO:0000259" key="1">
    <source>
        <dbReference type="Pfam" id="PF00089"/>
    </source>
</evidence>
<dbReference type="InterPro" id="IPR001254">
    <property type="entry name" value="Trypsin_dom"/>
</dbReference>
<dbReference type="Pfam" id="PF00089">
    <property type="entry name" value="Trypsin"/>
    <property type="match status" value="1"/>
</dbReference>
<dbReference type="InterPro" id="IPR043504">
    <property type="entry name" value="Peptidase_S1_PA_chymotrypsin"/>
</dbReference>
<evidence type="ECO:0000313" key="2">
    <source>
        <dbReference type="EMBL" id="CAH0403307.1"/>
    </source>
</evidence>
<evidence type="ECO:0000313" key="3">
    <source>
        <dbReference type="Proteomes" id="UP001153292"/>
    </source>
</evidence>
<dbReference type="PANTHER" id="PTHR24260:SF136">
    <property type="entry name" value="GH08193P-RELATED"/>
    <property type="match status" value="1"/>
</dbReference>
<dbReference type="Gene3D" id="2.40.10.10">
    <property type="entry name" value="Trypsin-like serine proteases"/>
    <property type="match status" value="2"/>
</dbReference>